<comment type="caution">
    <text evidence="2">The sequence shown here is derived from an EMBL/GenBank/DDBJ whole genome shotgun (WGS) entry which is preliminary data.</text>
</comment>
<feature type="region of interest" description="Disordered" evidence="1">
    <location>
        <begin position="79"/>
        <end position="101"/>
    </location>
</feature>
<reference evidence="2" key="1">
    <citation type="submission" date="2016-03" db="EMBL/GenBank/DDBJ databases">
        <title>Mechanisms controlling the formation of the plant cell surface in tip-growing cells are functionally conserved among land plants.</title>
        <authorList>
            <person name="Honkanen S."/>
            <person name="Jones V.A."/>
            <person name="Morieri G."/>
            <person name="Champion C."/>
            <person name="Hetherington A.J."/>
            <person name="Kelly S."/>
            <person name="Saint-Marcoux D."/>
            <person name="Proust H."/>
            <person name="Prescott H."/>
            <person name="Dolan L."/>
        </authorList>
    </citation>
    <scope>NUCLEOTIDE SEQUENCE [LARGE SCALE GENOMIC DNA]</scope>
    <source>
        <tissue evidence="2">Whole gametophyte</tissue>
    </source>
</reference>
<evidence type="ECO:0000256" key="1">
    <source>
        <dbReference type="SAM" id="MobiDB-lite"/>
    </source>
</evidence>
<sequence>MAEFKIIEIKSSRTRARAKKKANRGRIVLDSSNSIVAKTDAAASTTVKEKKDEPILQVLEGGPLAVQAEILMEVAVEPSEERTETASLNLPPQEQTRSVESEEVLQPKTSGELVKELMLREEILEQAVAHVGGMVVDTTDIPLPPSLEEEIRPEVEKKTSEEPKKLDVTFPYFLQDSVASLLKYLDKKREKYDVRKELGFYVELVRNRTQLKRAVAVKRSKETIFGRRRWSAKSFD</sequence>
<keyword evidence="3" id="KW-1185">Reference proteome</keyword>
<proteinExistence type="predicted"/>
<dbReference type="Proteomes" id="UP000077202">
    <property type="component" value="Unassembled WGS sequence"/>
</dbReference>
<feature type="compositionally biased region" description="Polar residues" evidence="1">
    <location>
        <begin position="85"/>
        <end position="98"/>
    </location>
</feature>
<name>A0A176VEK0_MARPO</name>
<protein>
    <submittedName>
        <fullName evidence="2">Uncharacterized protein</fullName>
    </submittedName>
</protein>
<accession>A0A176VEK0</accession>
<dbReference type="AlphaFoldDB" id="A0A176VEK0"/>
<organism evidence="2 3">
    <name type="scientific">Marchantia polymorpha subsp. ruderalis</name>
    <dbReference type="NCBI Taxonomy" id="1480154"/>
    <lineage>
        <taxon>Eukaryota</taxon>
        <taxon>Viridiplantae</taxon>
        <taxon>Streptophyta</taxon>
        <taxon>Embryophyta</taxon>
        <taxon>Marchantiophyta</taxon>
        <taxon>Marchantiopsida</taxon>
        <taxon>Marchantiidae</taxon>
        <taxon>Marchantiales</taxon>
        <taxon>Marchantiaceae</taxon>
        <taxon>Marchantia</taxon>
    </lineage>
</organism>
<evidence type="ECO:0000313" key="3">
    <source>
        <dbReference type="Proteomes" id="UP000077202"/>
    </source>
</evidence>
<gene>
    <name evidence="2" type="ORF">AXG93_2795s1010</name>
</gene>
<dbReference type="EMBL" id="LVLJ01003977">
    <property type="protein sequence ID" value="OAE18893.1"/>
    <property type="molecule type" value="Genomic_DNA"/>
</dbReference>
<evidence type="ECO:0000313" key="2">
    <source>
        <dbReference type="EMBL" id="OAE18893.1"/>
    </source>
</evidence>